<feature type="domain" description="Exonuclease" evidence="6">
    <location>
        <begin position="47"/>
        <end position="205"/>
    </location>
</feature>
<dbReference type="EMBL" id="OZ037944">
    <property type="protein sequence ID" value="CAL1696445.1"/>
    <property type="molecule type" value="Genomic_DNA"/>
</dbReference>
<dbReference type="InterPro" id="IPR012337">
    <property type="entry name" value="RNaseH-like_sf"/>
</dbReference>
<dbReference type="Gene3D" id="3.30.420.10">
    <property type="entry name" value="Ribonuclease H-like superfamily/Ribonuclease H"/>
    <property type="match status" value="1"/>
</dbReference>
<evidence type="ECO:0000256" key="4">
    <source>
        <dbReference type="ARBA" id="ARBA00022839"/>
    </source>
</evidence>
<dbReference type="Pfam" id="PF00929">
    <property type="entry name" value="RNase_T"/>
    <property type="match status" value="1"/>
</dbReference>
<name>A0ABP1CL92_9APHY</name>
<keyword evidence="8" id="KW-1185">Reference proteome</keyword>
<dbReference type="PANTHER" id="PTHR12801">
    <property type="entry name" value="RNA EXONUCLEASE REXO1 / RECO3 FAMILY MEMBER-RELATED"/>
    <property type="match status" value="1"/>
</dbReference>
<dbReference type="InterPro" id="IPR047021">
    <property type="entry name" value="REXO1/3/4-like"/>
</dbReference>
<dbReference type="SUPFAM" id="SSF53098">
    <property type="entry name" value="Ribonuclease H-like"/>
    <property type="match status" value="1"/>
</dbReference>
<dbReference type="InterPro" id="IPR013520">
    <property type="entry name" value="Ribonucl_H"/>
</dbReference>
<comment type="function">
    <text evidence="5">Exoribonuclease involved in ribosome biosynthesis. Involved in the processing of ITS1, the internal transcribed spacer localized between the 18S and 5.8S rRNAs.</text>
</comment>
<proteinExistence type="predicted"/>
<accession>A0ABP1CL92</accession>
<keyword evidence="4" id="KW-0269">Exonuclease</keyword>
<evidence type="ECO:0000313" key="8">
    <source>
        <dbReference type="Proteomes" id="UP001497453"/>
    </source>
</evidence>
<organism evidence="7 8">
    <name type="scientific">Somion occarium</name>
    <dbReference type="NCBI Taxonomy" id="3059160"/>
    <lineage>
        <taxon>Eukaryota</taxon>
        <taxon>Fungi</taxon>
        <taxon>Dikarya</taxon>
        <taxon>Basidiomycota</taxon>
        <taxon>Agaricomycotina</taxon>
        <taxon>Agaricomycetes</taxon>
        <taxon>Polyporales</taxon>
        <taxon>Cerrenaceae</taxon>
        <taxon>Somion</taxon>
    </lineage>
</organism>
<evidence type="ECO:0000313" key="7">
    <source>
        <dbReference type="EMBL" id="CAL1696445.1"/>
    </source>
</evidence>
<gene>
    <name evidence="7" type="ORF">GFSPODELE1_LOCUS1186</name>
</gene>
<evidence type="ECO:0000259" key="6">
    <source>
        <dbReference type="SMART" id="SM00479"/>
    </source>
</evidence>
<evidence type="ECO:0000256" key="5">
    <source>
        <dbReference type="ARBA" id="ARBA00025599"/>
    </source>
</evidence>
<protein>
    <recommendedName>
        <fullName evidence="6">Exonuclease domain-containing protein</fullName>
    </recommendedName>
</protein>
<keyword evidence="2" id="KW-0540">Nuclease</keyword>
<evidence type="ECO:0000256" key="1">
    <source>
        <dbReference type="ARBA" id="ARBA00022552"/>
    </source>
</evidence>
<sequence length="226" mass="24776">MAPSSNSSSSSASSSASEGRSLFAFTPLPPRRPVKHFPPHTYVAAAAQVVHYNGIAKLPMVARVVIVDYRGNLVVDTFVRPTQPVSDYRTAQTGIRPVHLAGAPQFDDVQRYVAGLLKGKILVGYALWNFLSVLGLSHPAIDTRDTALFMPFRKSLKYKPNIMVPLVTLVRQLMGHHIGLQGEVAVEEARASLDLFRSCEQLWEDIVKSGAWPCCLPPTAYGNCFI</sequence>
<dbReference type="InterPro" id="IPR036397">
    <property type="entry name" value="RNaseH_sf"/>
</dbReference>
<evidence type="ECO:0000256" key="3">
    <source>
        <dbReference type="ARBA" id="ARBA00022801"/>
    </source>
</evidence>
<dbReference type="Proteomes" id="UP001497453">
    <property type="component" value="Chromosome 1"/>
</dbReference>
<keyword evidence="3" id="KW-0378">Hydrolase</keyword>
<dbReference type="SMART" id="SM00479">
    <property type="entry name" value="EXOIII"/>
    <property type="match status" value="1"/>
</dbReference>
<dbReference type="PANTHER" id="PTHR12801:SF45">
    <property type="entry name" value="RNA EXONUCLEASE 4"/>
    <property type="match status" value="1"/>
</dbReference>
<keyword evidence="1" id="KW-0698">rRNA processing</keyword>
<reference evidence="8" key="1">
    <citation type="submission" date="2024-04" db="EMBL/GenBank/DDBJ databases">
        <authorList>
            <person name="Shaw F."/>
            <person name="Minotto A."/>
        </authorList>
    </citation>
    <scope>NUCLEOTIDE SEQUENCE [LARGE SCALE GENOMIC DNA]</scope>
</reference>
<evidence type="ECO:0000256" key="2">
    <source>
        <dbReference type="ARBA" id="ARBA00022722"/>
    </source>
</evidence>